<evidence type="ECO:0000259" key="2">
    <source>
        <dbReference type="PROSITE" id="PS51725"/>
    </source>
</evidence>
<dbReference type="Pfam" id="PF03992">
    <property type="entry name" value="ABM"/>
    <property type="match status" value="1"/>
</dbReference>
<dbReference type="SUPFAM" id="SSF54909">
    <property type="entry name" value="Dimeric alpha+beta barrel"/>
    <property type="match status" value="1"/>
</dbReference>
<dbReference type="InterPro" id="IPR007138">
    <property type="entry name" value="ABM_dom"/>
</dbReference>
<reference evidence="3 4" key="1">
    <citation type="submission" date="2019-08" db="EMBL/GenBank/DDBJ databases">
        <title>Genome sequence of Gelidibacter salicanalis IC162T.</title>
        <authorList>
            <person name="Bowman J.P."/>
        </authorList>
    </citation>
    <scope>NUCLEOTIDE SEQUENCE [LARGE SCALE GENOMIC DNA]</scope>
    <source>
        <strain evidence="3 4">IC162</strain>
    </source>
</reference>
<proteinExistence type="predicted"/>
<evidence type="ECO:0000313" key="3">
    <source>
        <dbReference type="EMBL" id="TXE07412.1"/>
    </source>
</evidence>
<keyword evidence="1" id="KW-0732">Signal</keyword>
<dbReference type="PANTHER" id="PTHR33336">
    <property type="entry name" value="QUINOL MONOOXYGENASE YGIN-RELATED"/>
    <property type="match status" value="1"/>
</dbReference>
<dbReference type="InterPro" id="IPR011008">
    <property type="entry name" value="Dimeric_a/b-barrel"/>
</dbReference>
<gene>
    <name evidence="3" type="ORF">ES711_11640</name>
</gene>
<keyword evidence="4" id="KW-1185">Reference proteome</keyword>
<dbReference type="PROSITE" id="PS51725">
    <property type="entry name" value="ABM"/>
    <property type="match status" value="1"/>
</dbReference>
<feature type="signal peptide" evidence="1">
    <location>
        <begin position="1"/>
        <end position="20"/>
    </location>
</feature>
<organism evidence="3 4">
    <name type="scientific">Gelidibacter salicanalis</name>
    <dbReference type="NCBI Taxonomy" id="291193"/>
    <lineage>
        <taxon>Bacteria</taxon>
        <taxon>Pseudomonadati</taxon>
        <taxon>Bacteroidota</taxon>
        <taxon>Flavobacteriia</taxon>
        <taxon>Flavobacteriales</taxon>
        <taxon>Flavobacteriaceae</taxon>
        <taxon>Gelidibacter</taxon>
    </lineage>
</organism>
<dbReference type="EMBL" id="VORX01000005">
    <property type="protein sequence ID" value="TXE07412.1"/>
    <property type="molecule type" value="Genomic_DNA"/>
</dbReference>
<evidence type="ECO:0000313" key="4">
    <source>
        <dbReference type="Proteomes" id="UP000321734"/>
    </source>
</evidence>
<dbReference type="OrthoDB" id="678044at2"/>
<evidence type="ECO:0000256" key="1">
    <source>
        <dbReference type="SAM" id="SignalP"/>
    </source>
</evidence>
<sequence>MKARFVLSVKLMLLSSVVLLMGCNANTKPTDSGNEDHMVVLVSYKSQPNKEAQTYNELTKLVERVKNEPHFISIRLHVNAKDSANILLYEEWDDANYYQTEHMQTDHLQQFIADSRNFLNGPPEISFWKLEKNFK</sequence>
<dbReference type="RefSeq" id="WP_146893485.1">
    <property type="nucleotide sequence ID" value="NZ_VORX01000005.1"/>
</dbReference>
<dbReference type="Gene3D" id="3.30.70.100">
    <property type="match status" value="1"/>
</dbReference>
<dbReference type="InterPro" id="IPR050744">
    <property type="entry name" value="AI-2_Isomerase_LsrG"/>
</dbReference>
<name>A0A5C7ANM0_9FLAO</name>
<dbReference type="PROSITE" id="PS51257">
    <property type="entry name" value="PROKAR_LIPOPROTEIN"/>
    <property type="match status" value="1"/>
</dbReference>
<protein>
    <recommendedName>
        <fullName evidence="2">ABM domain-containing protein</fullName>
    </recommendedName>
</protein>
<dbReference type="PANTHER" id="PTHR33336:SF15">
    <property type="entry name" value="ABM DOMAIN-CONTAINING PROTEIN"/>
    <property type="match status" value="1"/>
</dbReference>
<dbReference type="AlphaFoldDB" id="A0A5C7ANM0"/>
<dbReference type="GO" id="GO:0003824">
    <property type="term" value="F:catalytic activity"/>
    <property type="evidence" value="ECO:0007669"/>
    <property type="project" value="TreeGrafter"/>
</dbReference>
<comment type="caution">
    <text evidence="3">The sequence shown here is derived from an EMBL/GenBank/DDBJ whole genome shotgun (WGS) entry which is preliminary data.</text>
</comment>
<feature type="domain" description="ABM" evidence="2">
    <location>
        <begin position="38"/>
        <end position="127"/>
    </location>
</feature>
<feature type="chain" id="PRO_5022698149" description="ABM domain-containing protein" evidence="1">
    <location>
        <begin position="21"/>
        <end position="135"/>
    </location>
</feature>
<accession>A0A5C7ANM0</accession>
<dbReference type="Proteomes" id="UP000321734">
    <property type="component" value="Unassembled WGS sequence"/>
</dbReference>